<keyword evidence="5 9" id="KW-0812">Transmembrane</keyword>
<evidence type="ECO:0000256" key="2">
    <source>
        <dbReference type="ARBA" id="ARBA00007783"/>
    </source>
</evidence>
<evidence type="ECO:0000256" key="9">
    <source>
        <dbReference type="RuleBase" id="RU361157"/>
    </source>
</evidence>
<evidence type="ECO:0000259" key="10">
    <source>
        <dbReference type="PROSITE" id="PS51012"/>
    </source>
</evidence>
<keyword evidence="4 9" id="KW-1003">Cell membrane</keyword>
<feature type="transmembrane region" description="Helical" evidence="9">
    <location>
        <begin position="207"/>
        <end position="227"/>
    </location>
</feature>
<feature type="transmembrane region" description="Helical" evidence="9">
    <location>
        <begin position="234"/>
        <end position="256"/>
    </location>
</feature>
<evidence type="ECO:0000256" key="4">
    <source>
        <dbReference type="ARBA" id="ARBA00022475"/>
    </source>
</evidence>
<dbReference type="Proteomes" id="UP000434052">
    <property type="component" value="Unassembled WGS sequence"/>
</dbReference>
<comment type="similarity">
    <text evidence="2 9">Belongs to the ABC-2 integral membrane protein family.</text>
</comment>
<evidence type="ECO:0000313" key="12">
    <source>
        <dbReference type="Proteomes" id="UP000434052"/>
    </source>
</evidence>
<feature type="transmembrane region" description="Helical" evidence="9">
    <location>
        <begin position="39"/>
        <end position="59"/>
    </location>
</feature>
<dbReference type="Pfam" id="PF01061">
    <property type="entry name" value="ABC2_membrane"/>
    <property type="match status" value="1"/>
</dbReference>
<evidence type="ECO:0000313" key="11">
    <source>
        <dbReference type="EMBL" id="TVM36075.1"/>
    </source>
</evidence>
<protein>
    <recommendedName>
        <fullName evidence="9">Transport permease protein</fullName>
    </recommendedName>
</protein>
<keyword evidence="6 9" id="KW-1133">Transmembrane helix</keyword>
<feature type="transmembrane region" description="Helical" evidence="9">
    <location>
        <begin position="147"/>
        <end position="169"/>
    </location>
</feature>
<keyword evidence="7" id="KW-0762">Sugar transport</keyword>
<dbReference type="AlphaFoldDB" id="A0A6P1ZNY7"/>
<dbReference type="InterPro" id="IPR013525">
    <property type="entry name" value="ABC2_TM"/>
</dbReference>
<feature type="domain" description="ABC transmembrane type-2" evidence="10">
    <location>
        <begin position="40"/>
        <end position="258"/>
    </location>
</feature>
<keyword evidence="3 9" id="KW-0813">Transport</keyword>
<dbReference type="PANTHER" id="PTHR30413">
    <property type="entry name" value="INNER MEMBRANE TRANSPORT PERMEASE"/>
    <property type="match status" value="1"/>
</dbReference>
<evidence type="ECO:0000256" key="8">
    <source>
        <dbReference type="ARBA" id="ARBA00023136"/>
    </source>
</evidence>
<evidence type="ECO:0000256" key="5">
    <source>
        <dbReference type="ARBA" id="ARBA00022692"/>
    </source>
</evidence>
<dbReference type="PANTHER" id="PTHR30413:SF10">
    <property type="entry name" value="CAPSULE POLYSACCHARIDE EXPORT INNER-MEMBRANE PROTEIN CTRC"/>
    <property type="match status" value="1"/>
</dbReference>
<feature type="transmembrane region" description="Helical" evidence="9">
    <location>
        <begin position="71"/>
        <end position="97"/>
    </location>
</feature>
<proteinExistence type="inferred from homology"/>
<organism evidence="11 12">
    <name type="scientific">Oceanidesulfovibrio marinus</name>
    <dbReference type="NCBI Taxonomy" id="370038"/>
    <lineage>
        <taxon>Bacteria</taxon>
        <taxon>Pseudomonadati</taxon>
        <taxon>Thermodesulfobacteriota</taxon>
        <taxon>Desulfovibrionia</taxon>
        <taxon>Desulfovibrionales</taxon>
        <taxon>Desulfovibrionaceae</taxon>
        <taxon>Oceanidesulfovibrio</taxon>
    </lineage>
</organism>
<sequence>MRTSRTRRSMSLSATWSWRLDLIRVLLKKELLVRYKGSFFGYLWSVMNPLATAGIYYVVFGLISRFNQPNYLIMLLAALFPWQWVSSSIGFGANCFINNKPLVKKVAFPRLTIPFVTNLQDMVHFLISLPVYIAFMFAYGLYPGINWLWSVPLMVLITLGTVYGICLFTGSINIFFRDLSYIVSIAMHALFFGCPIIYPLSHVPDKFHFVFLLNPLAPMMICWRSALYENSIDLYYLPYAILYAFILFSIGLFTYHKLHWKFAEAL</sequence>
<name>A0A6P1ZNY7_9BACT</name>
<comment type="caution">
    <text evidence="11">The sequence shown here is derived from an EMBL/GenBank/DDBJ whole genome shotgun (WGS) entry which is preliminary data.</text>
</comment>
<evidence type="ECO:0000256" key="1">
    <source>
        <dbReference type="ARBA" id="ARBA00004651"/>
    </source>
</evidence>
<evidence type="ECO:0000256" key="3">
    <source>
        <dbReference type="ARBA" id="ARBA00022448"/>
    </source>
</evidence>
<evidence type="ECO:0000256" key="6">
    <source>
        <dbReference type="ARBA" id="ARBA00022989"/>
    </source>
</evidence>
<feature type="transmembrane region" description="Helical" evidence="9">
    <location>
        <begin position="181"/>
        <end position="201"/>
    </location>
</feature>
<gene>
    <name evidence="11" type="ORF">DQK91_05375</name>
</gene>
<dbReference type="GO" id="GO:0015920">
    <property type="term" value="P:lipopolysaccharide transport"/>
    <property type="evidence" value="ECO:0007669"/>
    <property type="project" value="TreeGrafter"/>
</dbReference>
<keyword evidence="8 9" id="KW-0472">Membrane</keyword>
<dbReference type="GO" id="GO:0140359">
    <property type="term" value="F:ABC-type transporter activity"/>
    <property type="evidence" value="ECO:0007669"/>
    <property type="project" value="InterPro"/>
</dbReference>
<dbReference type="GO" id="GO:0005886">
    <property type="term" value="C:plasma membrane"/>
    <property type="evidence" value="ECO:0007669"/>
    <property type="project" value="UniProtKB-SubCell"/>
</dbReference>
<dbReference type="InterPro" id="IPR047817">
    <property type="entry name" value="ABC2_TM_bact-type"/>
</dbReference>
<dbReference type="OrthoDB" id="9786910at2"/>
<dbReference type="EMBL" id="QMIF01000002">
    <property type="protein sequence ID" value="TVM36075.1"/>
    <property type="molecule type" value="Genomic_DNA"/>
</dbReference>
<accession>A0A6P1ZNY7</accession>
<comment type="subcellular location">
    <subcellularLocation>
        <location evidence="1 9">Cell membrane</location>
        <topology evidence="1 9">Multi-pass membrane protein</topology>
    </subcellularLocation>
</comment>
<dbReference type="PROSITE" id="PS51012">
    <property type="entry name" value="ABC_TM2"/>
    <property type="match status" value="1"/>
</dbReference>
<feature type="transmembrane region" description="Helical" evidence="9">
    <location>
        <begin position="118"/>
        <end position="141"/>
    </location>
</feature>
<keyword evidence="7" id="KW-0625">Polysaccharide transport</keyword>
<dbReference type="GO" id="GO:0015774">
    <property type="term" value="P:polysaccharide transport"/>
    <property type="evidence" value="ECO:0007669"/>
    <property type="project" value="UniProtKB-KW"/>
</dbReference>
<reference evidence="11 12" key="1">
    <citation type="submission" date="2018-06" db="EMBL/GenBank/DDBJ databases">
        <title>Complete genome of Desulfovibrio marinus P48SEP.</title>
        <authorList>
            <person name="Crispim J.S."/>
            <person name="Vidigal P.M.P."/>
            <person name="Silva L.C.F."/>
            <person name="Araujo L.C."/>
            <person name="Laguardia C.N."/>
            <person name="Dias R.S."/>
            <person name="Sousa M.P."/>
            <person name="Paula S.O."/>
            <person name="Silva C."/>
        </authorList>
    </citation>
    <scope>NUCLEOTIDE SEQUENCE [LARGE SCALE GENOMIC DNA]</scope>
    <source>
        <strain evidence="11 12">P48SEP</strain>
    </source>
</reference>
<evidence type="ECO:0000256" key="7">
    <source>
        <dbReference type="ARBA" id="ARBA00023047"/>
    </source>
</evidence>